<accession>A0A7N2M6S2</accession>
<dbReference type="FunCoup" id="A0A7N2M6S2">
    <property type="interactions" value="2334"/>
</dbReference>
<dbReference type="Pfam" id="PF04818">
    <property type="entry name" value="CID"/>
    <property type="match status" value="1"/>
</dbReference>
<feature type="compositionally biased region" description="Polar residues" evidence="2">
    <location>
        <begin position="785"/>
        <end position="795"/>
    </location>
</feature>
<evidence type="ECO:0000313" key="5">
    <source>
        <dbReference type="Proteomes" id="UP000594261"/>
    </source>
</evidence>
<dbReference type="InterPro" id="IPR006569">
    <property type="entry name" value="CID_dom"/>
</dbReference>
<dbReference type="InParanoid" id="A0A7N2M6S2"/>
<feature type="compositionally biased region" description="Pro residues" evidence="2">
    <location>
        <begin position="848"/>
        <end position="857"/>
    </location>
</feature>
<dbReference type="PANTHER" id="PTHR15921">
    <property type="entry name" value="PRE-MRNA CLEAVAGE COMPLEX II"/>
    <property type="match status" value="1"/>
</dbReference>
<feature type="region of interest" description="Disordered" evidence="2">
    <location>
        <begin position="606"/>
        <end position="630"/>
    </location>
</feature>
<dbReference type="Pfam" id="PF23228">
    <property type="entry name" value="zf_PCFS4"/>
    <property type="match status" value="1"/>
</dbReference>
<dbReference type="PROSITE" id="PS51391">
    <property type="entry name" value="CID"/>
    <property type="match status" value="1"/>
</dbReference>
<organism evidence="4 5">
    <name type="scientific">Quercus lobata</name>
    <name type="common">Valley oak</name>
    <dbReference type="NCBI Taxonomy" id="97700"/>
    <lineage>
        <taxon>Eukaryota</taxon>
        <taxon>Viridiplantae</taxon>
        <taxon>Streptophyta</taxon>
        <taxon>Embryophyta</taxon>
        <taxon>Tracheophyta</taxon>
        <taxon>Spermatophyta</taxon>
        <taxon>Magnoliopsida</taxon>
        <taxon>eudicotyledons</taxon>
        <taxon>Gunneridae</taxon>
        <taxon>Pentapetalae</taxon>
        <taxon>rosids</taxon>
        <taxon>fabids</taxon>
        <taxon>Fagales</taxon>
        <taxon>Fagaceae</taxon>
        <taxon>Quercus</taxon>
    </lineage>
</organism>
<evidence type="ECO:0000256" key="1">
    <source>
        <dbReference type="ARBA" id="ARBA00022664"/>
    </source>
</evidence>
<dbReference type="InterPro" id="IPR057242">
    <property type="entry name" value="PCFS4-like"/>
</dbReference>
<dbReference type="GO" id="GO:0005737">
    <property type="term" value="C:cytoplasm"/>
    <property type="evidence" value="ECO:0007669"/>
    <property type="project" value="TreeGrafter"/>
</dbReference>
<sequence>MEMESSRRSFDRSREPGLKKPRLAEEFQNPNPNGRAFPPQQQRPVAANPVVLPRYRLGDRDSENNDSSRGGGGYQPQLPSQSQTQPQTQSQQHQELVSQYKTALAELTFNSKPIITNLTIIAGENLHAAKAVAATVCNNILEVELSLASITSVMSSNLVKVPSDQKLPSLYLLDSIVKNIGRDYIKYFAARLPEVFCKAYRQVDPPVHSSMRHLFGTWKGVFPLQALQMIEKELGFTPVINGSSSAATTTSKPDSQSQRPPHSIHVNPKYLERQRLQQSSRAKGMPNDLSGGVANSPEDAERLDRTATMSAGRPWMDPSVRVPNVQRPNRDALSGPLHEKNVSAAYGDYEYSSDLSRTLGSATGRTGGRIAEQGHDKPWYGAASSVVETISSQKNGFNIKHGLPNYRAPKSAYADLQLKPTQSITNRSSSAISSSWKNSEEEEFMWDDVNSRLPDHGAPTISNDSRKDPNDLRKNRWTPDDSEKLAFEYDLRKPHSFDDVASKVSEASIDLLYNEQKELTSFGHRSSSSFPLQSHSIDGLTRNSSQSEGYAATVSGVSTSVPSSLSRMGGRQQMGSSHIGASGLAVLTNAVSGSSGSVGQQQFQSLGVASASAHSPMHQHPPSPSLTVNPLHHQSLNLTEQDHPQTQSLPRPDLKASQLLGRVNMGPRNKYTQDSSPFQSPNVQPGHLQRLQPRGLQPSVTSFQSRHHDRQQADSTLSEPPGEIRKPFLPPVSDFGTPSTMENSESDHSNTLAAESSGQSSRANLLAAVLKTGILSSNSITGSLPNLSAQDKGQMTSQSVVQPPLPSGPPPTQFTSSGPGVVSDISLGSSHNKLPAPADVSQRKVGQPPLPPGPPPSSLVDSASAQTSSAVNNDPIPISNLLSSLVAKGLISASKTDSQTLVPTQMPNQSQNKSPDSTTTSSVSVSSVPDSLAIPASTTRDEVSFSEPANKSSVALPQPTTMEIENLSTTTSSVSVSSLPDSSAIPASTTRDEVSFSEPANKSSVALPQSTTMEIENLIGFEFKSDVIREFHPSVISGLYDGLPHRCSVCGLRLKLQQCLDRHLDWHALKISEANGLIGPSRRWYTNSSGWVAGKAGLPPGNESAGSVDESSKTTVMDEPMVLADESQCACVLCGEVFEDFYSQEREEWMFKAAVYMTMSSREGEIGTSNESAVKGPIVHANCISESSIHDLELASSIKMVRLDVYLGWTERMPSSIAF</sequence>
<feature type="compositionally biased region" description="Pro residues" evidence="2">
    <location>
        <begin position="803"/>
        <end position="812"/>
    </location>
</feature>
<feature type="compositionally biased region" description="Low complexity" evidence="2">
    <location>
        <begin position="554"/>
        <end position="566"/>
    </location>
</feature>
<dbReference type="InterPro" id="IPR045154">
    <property type="entry name" value="PCF11-like"/>
</dbReference>
<dbReference type="CDD" id="cd16982">
    <property type="entry name" value="CID_Pcf11"/>
    <property type="match status" value="1"/>
</dbReference>
<feature type="region of interest" description="Disordered" evidence="2">
    <location>
        <begin position="897"/>
        <end position="1005"/>
    </location>
</feature>
<dbReference type="GO" id="GO:0006369">
    <property type="term" value="P:termination of RNA polymerase II transcription"/>
    <property type="evidence" value="ECO:0007669"/>
    <property type="project" value="InterPro"/>
</dbReference>
<dbReference type="SMART" id="SM00582">
    <property type="entry name" value="RPR"/>
    <property type="match status" value="1"/>
</dbReference>
<reference evidence="4" key="2">
    <citation type="submission" date="2021-01" db="UniProtKB">
        <authorList>
            <consortium name="EnsemblPlants"/>
        </authorList>
    </citation>
    <scope>IDENTIFICATION</scope>
</reference>
<evidence type="ECO:0000313" key="4">
    <source>
        <dbReference type="EnsemblPlants" id="QL07p040525:mrna"/>
    </source>
</evidence>
<feature type="region of interest" description="Disordered" evidence="2">
    <location>
        <begin position="785"/>
        <end position="875"/>
    </location>
</feature>
<feature type="compositionally biased region" description="Polar residues" evidence="2">
    <location>
        <begin position="244"/>
        <end position="260"/>
    </location>
</feature>
<feature type="region of interest" description="Disordered" evidence="2">
    <location>
        <begin position="450"/>
        <end position="478"/>
    </location>
</feature>
<feature type="compositionally biased region" description="Low complexity" evidence="2">
    <location>
        <begin position="75"/>
        <end position="94"/>
    </location>
</feature>
<dbReference type="Gene3D" id="1.25.40.90">
    <property type="match status" value="1"/>
</dbReference>
<feature type="compositionally biased region" description="Polar residues" evidence="2">
    <location>
        <begin position="947"/>
        <end position="967"/>
    </location>
</feature>
<dbReference type="EnsemblPlants" id="QL07p040525:mrna">
    <property type="protein sequence ID" value="QL07p040525:mrna"/>
    <property type="gene ID" value="QL07p040525"/>
</dbReference>
<feature type="compositionally biased region" description="Polar residues" evidence="2">
    <location>
        <begin position="860"/>
        <end position="872"/>
    </location>
</feature>
<dbReference type="Gramene" id="QL07p040525:mrna">
    <property type="protein sequence ID" value="QL07p040525:mrna"/>
    <property type="gene ID" value="QL07p040525"/>
</dbReference>
<dbReference type="PANTHER" id="PTHR15921:SF3">
    <property type="entry name" value="PRE-MRNA CLEAVAGE COMPLEX 2 PROTEIN PCF11"/>
    <property type="match status" value="1"/>
</dbReference>
<dbReference type="PROSITE" id="PS00028">
    <property type="entry name" value="ZINC_FINGER_C2H2_1"/>
    <property type="match status" value="1"/>
</dbReference>
<feature type="region of interest" description="Disordered" evidence="2">
    <location>
        <begin position="665"/>
        <end position="757"/>
    </location>
</feature>
<feature type="region of interest" description="Disordered" evidence="2">
    <location>
        <begin position="523"/>
        <end position="577"/>
    </location>
</feature>
<dbReference type="GO" id="GO:0031124">
    <property type="term" value="P:mRNA 3'-end processing"/>
    <property type="evidence" value="ECO:0007669"/>
    <property type="project" value="InterPro"/>
</dbReference>
<dbReference type="Proteomes" id="UP000594261">
    <property type="component" value="Chromosome 7"/>
</dbReference>
<feature type="region of interest" description="Disordered" evidence="2">
    <location>
        <begin position="244"/>
        <end position="336"/>
    </location>
</feature>
<feature type="region of interest" description="Disordered" evidence="2">
    <location>
        <begin position="1"/>
        <end position="95"/>
    </location>
</feature>
<name>A0A7N2M6S2_QUELO</name>
<feature type="compositionally biased region" description="Basic and acidic residues" evidence="2">
    <location>
        <begin position="464"/>
        <end position="478"/>
    </location>
</feature>
<keyword evidence="5" id="KW-1185">Reference proteome</keyword>
<dbReference type="EMBL" id="LRBV02000007">
    <property type="status" value="NOT_ANNOTATED_CDS"/>
    <property type="molecule type" value="Genomic_DNA"/>
</dbReference>
<dbReference type="SUPFAM" id="SSF48464">
    <property type="entry name" value="ENTH/VHS domain"/>
    <property type="match status" value="1"/>
</dbReference>
<dbReference type="AlphaFoldDB" id="A0A7N2M6S2"/>
<keyword evidence="1" id="KW-0507">mRNA processing</keyword>
<feature type="compositionally biased region" description="Polar residues" evidence="2">
    <location>
        <begin position="670"/>
        <end position="683"/>
    </location>
</feature>
<feature type="compositionally biased region" description="Polar residues" evidence="2">
    <location>
        <begin position="979"/>
        <end position="989"/>
    </location>
</feature>
<feature type="compositionally biased region" description="Polar residues" evidence="2">
    <location>
        <begin position="523"/>
        <end position="548"/>
    </location>
</feature>
<feature type="compositionally biased region" description="Polar residues" evidence="2">
    <location>
        <begin position="736"/>
        <end position="757"/>
    </location>
</feature>
<feature type="domain" description="CID" evidence="3">
    <location>
        <begin position="92"/>
        <end position="238"/>
    </location>
</feature>
<dbReference type="GO" id="GO:0003729">
    <property type="term" value="F:mRNA binding"/>
    <property type="evidence" value="ECO:0007669"/>
    <property type="project" value="InterPro"/>
</dbReference>
<reference evidence="4 5" key="1">
    <citation type="journal article" date="2016" name="G3 (Bethesda)">
        <title>First Draft Assembly and Annotation of the Genome of a California Endemic Oak Quercus lobata Nee (Fagaceae).</title>
        <authorList>
            <person name="Sork V.L."/>
            <person name="Fitz-Gibbon S.T."/>
            <person name="Puiu D."/>
            <person name="Crepeau M."/>
            <person name="Gugger P.F."/>
            <person name="Sherman R."/>
            <person name="Stevens K."/>
            <person name="Langley C.H."/>
            <person name="Pellegrini M."/>
            <person name="Salzberg S.L."/>
        </authorList>
    </citation>
    <scope>NUCLEOTIDE SEQUENCE [LARGE SCALE GENOMIC DNA]</scope>
    <source>
        <strain evidence="4 5">cv. SW786</strain>
    </source>
</reference>
<evidence type="ECO:0000259" key="3">
    <source>
        <dbReference type="PROSITE" id="PS51391"/>
    </source>
</evidence>
<feature type="compositionally biased region" description="Low complexity" evidence="2">
    <location>
        <begin position="968"/>
        <end position="978"/>
    </location>
</feature>
<dbReference type="InterPro" id="IPR013087">
    <property type="entry name" value="Znf_C2H2_type"/>
</dbReference>
<proteinExistence type="predicted"/>
<dbReference type="InterPro" id="IPR008942">
    <property type="entry name" value="ENTH_VHS"/>
</dbReference>
<dbReference type="InterPro" id="IPR047415">
    <property type="entry name" value="Pcf11_CID"/>
</dbReference>
<dbReference type="OMA" id="NGFNIKH"/>
<protein>
    <recommendedName>
        <fullName evidence="3">CID domain-containing protein</fullName>
    </recommendedName>
</protein>
<feature type="compositionally biased region" description="Polar residues" evidence="2">
    <location>
        <begin position="897"/>
        <end position="913"/>
    </location>
</feature>
<feature type="compositionally biased region" description="Low complexity" evidence="2">
    <location>
        <begin position="914"/>
        <end position="931"/>
    </location>
</feature>
<feature type="compositionally biased region" description="Low complexity" evidence="2">
    <location>
        <begin position="606"/>
        <end position="618"/>
    </location>
</feature>
<feature type="compositionally biased region" description="Basic and acidic residues" evidence="2">
    <location>
        <begin position="1"/>
        <end position="25"/>
    </location>
</feature>
<dbReference type="GO" id="GO:0000993">
    <property type="term" value="F:RNA polymerase II complex binding"/>
    <property type="evidence" value="ECO:0007669"/>
    <property type="project" value="InterPro"/>
</dbReference>
<evidence type="ECO:0000256" key="2">
    <source>
        <dbReference type="SAM" id="MobiDB-lite"/>
    </source>
</evidence>
<dbReference type="GO" id="GO:0005849">
    <property type="term" value="C:mRNA cleavage factor complex"/>
    <property type="evidence" value="ECO:0007669"/>
    <property type="project" value="TreeGrafter"/>
</dbReference>